<evidence type="ECO:0000313" key="3">
    <source>
        <dbReference type="Proteomes" id="UP000326759"/>
    </source>
</evidence>
<keyword evidence="3" id="KW-1185">Reference proteome</keyword>
<accession>A0A5N5STL1</accession>
<organism evidence="2 3">
    <name type="scientific">Armadillidium nasatum</name>
    <dbReference type="NCBI Taxonomy" id="96803"/>
    <lineage>
        <taxon>Eukaryota</taxon>
        <taxon>Metazoa</taxon>
        <taxon>Ecdysozoa</taxon>
        <taxon>Arthropoda</taxon>
        <taxon>Crustacea</taxon>
        <taxon>Multicrustacea</taxon>
        <taxon>Malacostraca</taxon>
        <taxon>Eumalacostraca</taxon>
        <taxon>Peracarida</taxon>
        <taxon>Isopoda</taxon>
        <taxon>Oniscidea</taxon>
        <taxon>Crinocheta</taxon>
        <taxon>Armadillidiidae</taxon>
        <taxon>Armadillidium</taxon>
    </lineage>
</organism>
<dbReference type="Proteomes" id="UP000326759">
    <property type="component" value="Unassembled WGS sequence"/>
</dbReference>
<comment type="caution">
    <text evidence="2">The sequence shown here is derived from an EMBL/GenBank/DDBJ whole genome shotgun (WGS) entry which is preliminary data.</text>
</comment>
<gene>
    <name evidence="2" type="ORF">Anas_08031</name>
</gene>
<protein>
    <submittedName>
        <fullName evidence="2">Uncharacterized protein</fullName>
    </submittedName>
</protein>
<reference evidence="2 3" key="1">
    <citation type="journal article" date="2019" name="PLoS Biol.">
        <title>Sex chromosomes control vertical transmission of feminizing Wolbachia symbionts in an isopod.</title>
        <authorList>
            <person name="Becking T."/>
            <person name="Chebbi M.A."/>
            <person name="Giraud I."/>
            <person name="Moumen B."/>
            <person name="Laverre T."/>
            <person name="Caubet Y."/>
            <person name="Peccoud J."/>
            <person name="Gilbert C."/>
            <person name="Cordaux R."/>
        </authorList>
    </citation>
    <scope>NUCLEOTIDE SEQUENCE [LARGE SCALE GENOMIC DNA]</scope>
    <source>
        <strain evidence="2">ANa2</strain>
        <tissue evidence="2">Whole body excluding digestive tract and cuticle</tissue>
    </source>
</reference>
<keyword evidence="1" id="KW-0175">Coiled coil</keyword>
<proteinExistence type="predicted"/>
<feature type="coiled-coil region" evidence="1">
    <location>
        <begin position="293"/>
        <end position="366"/>
    </location>
</feature>
<evidence type="ECO:0000313" key="2">
    <source>
        <dbReference type="EMBL" id="KAB7497337.1"/>
    </source>
</evidence>
<dbReference type="EMBL" id="SEYY01020395">
    <property type="protein sequence ID" value="KAB7497337.1"/>
    <property type="molecule type" value="Genomic_DNA"/>
</dbReference>
<dbReference type="AlphaFoldDB" id="A0A5N5STL1"/>
<sequence length="778" mass="89119">MDSLNELIAEGEMVIERSKKKNLDNISPSVNNGDLSDAKNYSLNGSIGNNGDLTNVKNDCQNESISELDLQELFNDSVLRTSSKVSTPCTNTAFCKAYKSLRIFCKEHFKTQKNKEWVEDARFSSIIKSDSSDTSSAEETFSQQHIQKLKEECALIFSLGYSMASSLLNANRLVSNDSENSTDAEGSVLSEISSCNESCKENEEELQLSSQRIQALLAQVSESYYRSKEQEESINHIRSLSLELVGFTKELLNQHSLQHLVSEVDENRSPLRILEEVKLGLTLLLGELPSRILHQQTIELQESQNHHKKLEQKFEALEKEFKCCNDDKVKKIVQLEIEIERKERELEEANEEIKYLQQEKEKMESKFQEELKGTEVKRNSLVEELVKVKEFQEDLRAVVKTEREKHDFLRSRLEEDVAVLKSKLRSIEEDHAKLEDKKAEKPCKACEEKNKSYTSEMDQYKMKIMTAQLGQQANIDKIKELESDVEKQGVLNESLKSDISSLMEASQKKNEEFATDILYWQKKCDARGEEICERESEIRQNEVVILELQADLGLERQRNASLSSEIDLLQKQVEGLDMKMKKIIGFCPRDIRIECGLTQAKTLDEAELEEKLENLTTSIEKLEGEMGQLTTSLNISSEFFSTSCKTSSYLDSRSREIEALQEQVNKSLLAGNCSSCKMNEDVVEDLREDLNEAKKLMRSAREEARRERLEAAKLKQQLAILQIDLESARELAKHSADKISVKFCLSFVTKFCTNKFLFYSGIPVIYEISIRRWSSEIV</sequence>
<feature type="coiled-coil region" evidence="1">
    <location>
        <begin position="410"/>
        <end position="463"/>
    </location>
</feature>
<evidence type="ECO:0000256" key="1">
    <source>
        <dbReference type="SAM" id="Coils"/>
    </source>
</evidence>
<dbReference type="OrthoDB" id="6361127at2759"/>
<feature type="coiled-coil region" evidence="1">
    <location>
        <begin position="676"/>
        <end position="731"/>
    </location>
</feature>
<feature type="non-terminal residue" evidence="2">
    <location>
        <position position="778"/>
    </location>
</feature>
<feature type="coiled-coil region" evidence="1">
    <location>
        <begin position="605"/>
        <end position="632"/>
    </location>
</feature>
<name>A0A5N5STL1_9CRUS</name>